<protein>
    <submittedName>
        <fullName evidence="1">Uncharacterized protein</fullName>
    </submittedName>
</protein>
<reference evidence="1 2" key="1">
    <citation type="submission" date="2022-10" db="EMBL/GenBank/DDBJ databases">
        <title>Complete genome sequence of Exiguobacterium profundum TSS-3 isolated from an extremely saline-alkaline spring located in Ixtapa, Chiapas-Mexico.</title>
        <authorList>
            <person name="Rincon-Rosales R."/>
            <person name="Rogel M.A."/>
            <person name="Rincon-Molina C.I."/>
            <person name="Guerrero G."/>
            <person name="Manzano-Gomez L.A."/>
            <person name="Lopez-Lopez A."/>
            <person name="Rincon Molina F.A."/>
            <person name="Martinez-Romero E."/>
        </authorList>
    </citation>
    <scope>NUCLEOTIDE SEQUENCE [LARGE SCALE GENOMIC DNA]</scope>
    <source>
        <strain evidence="1 2">TSS-3</strain>
    </source>
</reference>
<dbReference type="RefSeq" id="WP_275060107.1">
    <property type="nucleotide sequence ID" value="NZ_CP109617.1"/>
</dbReference>
<name>A0ABY8B319_9BACL</name>
<accession>A0ABY8B319</accession>
<dbReference type="EMBL" id="CP109617">
    <property type="protein sequence ID" value="WED54964.1"/>
    <property type="molecule type" value="Genomic_DNA"/>
</dbReference>
<dbReference type="Proteomes" id="UP001219957">
    <property type="component" value="Chromosome"/>
</dbReference>
<proteinExistence type="predicted"/>
<evidence type="ECO:0000313" key="1">
    <source>
        <dbReference type="EMBL" id="WED54964.1"/>
    </source>
</evidence>
<organism evidence="1 2">
    <name type="scientific">Exiguobacterium profundum</name>
    <dbReference type="NCBI Taxonomy" id="307643"/>
    <lineage>
        <taxon>Bacteria</taxon>
        <taxon>Bacillati</taxon>
        <taxon>Bacillota</taxon>
        <taxon>Bacilli</taxon>
        <taxon>Bacillales</taxon>
        <taxon>Bacillales Family XII. Incertae Sedis</taxon>
        <taxon>Exiguobacterium</taxon>
    </lineage>
</organism>
<keyword evidence="2" id="KW-1185">Reference proteome</keyword>
<gene>
    <name evidence="1" type="ORF">OE059_13175</name>
</gene>
<sequence length="220" mass="26219">MNPIGFIKPIRPEYVHFYIHMRQDPTYTLNDDLSLFIKGKETKDQIKSILNRTLSDQDDESLFRYQSFSISNQAFYYYALSCIAYPFFRDTVEYIGKQFRLHDHVTTRQIQHHLKSIYGNRRRVEVAVASVLSTLYYWNLINRPKMGVYSKVIREIDFKFHIALMIEVLMQSVNHSSISKETLEYNSIFFPFHYDVTIADVKEENYRVITTIRDTIIERA</sequence>
<evidence type="ECO:0000313" key="2">
    <source>
        <dbReference type="Proteomes" id="UP001219957"/>
    </source>
</evidence>